<evidence type="ECO:0000313" key="5">
    <source>
        <dbReference type="Proteomes" id="UP000612055"/>
    </source>
</evidence>
<accession>A0A835XR49</accession>
<evidence type="ECO:0000313" key="4">
    <source>
        <dbReference type="EMBL" id="KAG2488204.1"/>
    </source>
</evidence>
<comment type="caution">
    <text evidence="4">The sequence shown here is derived from an EMBL/GenBank/DDBJ whole genome shotgun (WGS) entry which is preliminary data.</text>
</comment>
<dbReference type="EMBL" id="JAEHOE010000086">
    <property type="protein sequence ID" value="KAG2488204.1"/>
    <property type="molecule type" value="Genomic_DNA"/>
</dbReference>
<evidence type="ECO:0000256" key="1">
    <source>
        <dbReference type="SAM" id="Coils"/>
    </source>
</evidence>
<name>A0A835XR49_9CHLO</name>
<feature type="region of interest" description="Disordered" evidence="2">
    <location>
        <begin position="349"/>
        <end position="383"/>
    </location>
</feature>
<feature type="region of interest" description="Disordered" evidence="2">
    <location>
        <begin position="222"/>
        <end position="275"/>
    </location>
</feature>
<dbReference type="AlphaFoldDB" id="A0A835XR49"/>
<keyword evidence="5" id="KW-1185">Reference proteome</keyword>
<feature type="compositionally biased region" description="Gly residues" evidence="2">
    <location>
        <begin position="367"/>
        <end position="378"/>
    </location>
</feature>
<gene>
    <name evidence="4" type="ORF">HYH03_013198</name>
</gene>
<feature type="compositionally biased region" description="Low complexity" evidence="2">
    <location>
        <begin position="484"/>
        <end position="494"/>
    </location>
</feature>
<reference evidence="4" key="1">
    <citation type="journal article" date="2020" name="bioRxiv">
        <title>Comparative genomics of Chlamydomonas.</title>
        <authorList>
            <person name="Craig R.J."/>
            <person name="Hasan A.R."/>
            <person name="Ness R.W."/>
            <person name="Keightley P.D."/>
        </authorList>
    </citation>
    <scope>NUCLEOTIDE SEQUENCE</scope>
    <source>
        <strain evidence="4">CCAP 11/70</strain>
    </source>
</reference>
<feature type="compositionally biased region" description="Gly residues" evidence="2">
    <location>
        <begin position="421"/>
        <end position="430"/>
    </location>
</feature>
<feature type="domain" description="C2 NT-type" evidence="3">
    <location>
        <begin position="21"/>
        <end position="161"/>
    </location>
</feature>
<organism evidence="4 5">
    <name type="scientific">Edaphochlamys debaryana</name>
    <dbReference type="NCBI Taxonomy" id="47281"/>
    <lineage>
        <taxon>Eukaryota</taxon>
        <taxon>Viridiplantae</taxon>
        <taxon>Chlorophyta</taxon>
        <taxon>core chlorophytes</taxon>
        <taxon>Chlorophyceae</taxon>
        <taxon>CS clade</taxon>
        <taxon>Chlamydomonadales</taxon>
        <taxon>Chlamydomonadales incertae sedis</taxon>
        <taxon>Edaphochlamys</taxon>
    </lineage>
</organism>
<dbReference type="InterPro" id="IPR019448">
    <property type="entry name" value="NT-C2"/>
</dbReference>
<keyword evidence="1" id="KW-0175">Coiled coil</keyword>
<feature type="compositionally biased region" description="Low complexity" evidence="2">
    <location>
        <begin position="435"/>
        <end position="445"/>
    </location>
</feature>
<dbReference type="PROSITE" id="PS51840">
    <property type="entry name" value="C2_NT"/>
    <property type="match status" value="1"/>
</dbReference>
<feature type="region of interest" description="Disordered" evidence="2">
    <location>
        <begin position="167"/>
        <end position="186"/>
    </location>
</feature>
<feature type="coiled-coil region" evidence="1">
    <location>
        <begin position="565"/>
        <end position="618"/>
    </location>
</feature>
<proteinExistence type="predicted"/>
<sequence>MSKSLEATSVSTDVQRRTRGGLFGGGAKKIVSFHVVISELRAELMSVKGLAQGQPCILQWVRGETVHVTEDSVGQTVLSWSDTYFTQVISLALAPNGNGFRPKECKFKVQQRGKTVAKTAVIDLAKYCSEFGNAREQSVSVPLQPSGNLYFVVSTLLSTTPAAADAAPSATSLAGPGAPSAADLHAAMPRPSGGFAAASVPSAAGGASTSTAGESAYGAITKKYGRGSGRGGDEELDEPGEERSSDRTTGAAAAAADRRGHERPSGGGGWGWRKAKNNLLDTPAAQAAGAAPVEVEGTGGFFKRKVKAKSGAAAAAAAAAGSEDDAAALAGSVNGAGGRLPLRKIDSERFSRSGGPASWDFALTPGSDGGAGGGGGGAARRSSAAGFSQLMPASSLPTGISPRTTAAAASAVAAAAAASGGTEGSGGGGRHALARRSAASEGSEAVHCAVPGGSATKSTDNLVAMEASKGWGAWLKGGLGWGRGSNPSGTNTSVGTGGGASAHSMHGPGGGPPEHDSCALETAIRTATEVPEVREIALDMLHERNEWRNRALAAQDELGRVQSLRGSAVREAQRLQVRLREFEDELGRRKDGSLLQELVEAKVRIADLANENMKLRRQITHMGPLFYGDHSGDEAPAAPELAGTAGRD</sequence>
<protein>
    <recommendedName>
        <fullName evidence="3">C2 NT-type domain-containing protein</fullName>
    </recommendedName>
</protein>
<feature type="region of interest" description="Disordered" evidence="2">
    <location>
        <begin position="628"/>
        <end position="648"/>
    </location>
</feature>
<evidence type="ECO:0000256" key="2">
    <source>
        <dbReference type="SAM" id="MobiDB-lite"/>
    </source>
</evidence>
<evidence type="ECO:0000259" key="3">
    <source>
        <dbReference type="PROSITE" id="PS51840"/>
    </source>
</evidence>
<feature type="region of interest" description="Disordered" evidence="2">
    <location>
        <begin position="419"/>
        <end position="457"/>
    </location>
</feature>
<feature type="region of interest" description="Disordered" evidence="2">
    <location>
        <begin position="482"/>
        <end position="517"/>
    </location>
</feature>
<dbReference type="OrthoDB" id="537202at2759"/>
<dbReference type="Proteomes" id="UP000612055">
    <property type="component" value="Unassembled WGS sequence"/>
</dbReference>